<feature type="region of interest" description="Disordered" evidence="5">
    <location>
        <begin position="1"/>
        <end position="143"/>
    </location>
</feature>
<dbReference type="GO" id="GO:0006352">
    <property type="term" value="P:DNA-templated transcription initiation"/>
    <property type="evidence" value="ECO:0007669"/>
    <property type="project" value="InterPro"/>
</dbReference>
<accession>A0A0F6W1T5</accession>
<feature type="domain" description="RNA polymerase sigma-70 region 2" evidence="6">
    <location>
        <begin position="154"/>
        <end position="220"/>
    </location>
</feature>
<name>A0A0F6W1T5_9BACT</name>
<keyword evidence="4" id="KW-0804">Transcription</keyword>
<dbReference type="Proteomes" id="UP000034883">
    <property type="component" value="Chromosome"/>
</dbReference>
<feature type="compositionally biased region" description="Basic and acidic residues" evidence="5">
    <location>
        <begin position="129"/>
        <end position="141"/>
    </location>
</feature>
<dbReference type="PANTHER" id="PTHR43133">
    <property type="entry name" value="RNA POLYMERASE ECF-TYPE SIGMA FACTO"/>
    <property type="match status" value="1"/>
</dbReference>
<sequence length="331" mass="37295">MAMRAVAHTRRRRRVPTPRASVLRIREMTRARRDAELPASGAGTRPSAAKSPAGPRASDDDHDVSGESEASRLASDENAADENLDAAVNPEASGASDPDDASPDRDAAETLDAAALEKLGDELPPAARAPEDRERDRELVRRAQQGDQRAFRELFDRYHKRAYAVAFGVLKNKHDALDVVQESFVKVHRHLDGFQGSSSFYTWLYRIVMNLAIDQLRRKKTARPVEYDDAIDREGALADEHVLPRMLDANPRRTVIRRELMQRVEEALATLPEYHRQVIVLREIEGLSYEEMAEVLEVPKGTIMSRLFHARRKMQVALQDFVEGGDLEVEE</sequence>
<dbReference type="Gene3D" id="1.10.10.10">
    <property type="entry name" value="Winged helix-like DNA-binding domain superfamily/Winged helix DNA-binding domain"/>
    <property type="match status" value="1"/>
</dbReference>
<feature type="compositionally biased region" description="Low complexity" evidence="5">
    <location>
        <begin position="110"/>
        <end position="128"/>
    </location>
</feature>
<dbReference type="InterPro" id="IPR013249">
    <property type="entry name" value="RNA_pol_sigma70_r4_t2"/>
</dbReference>
<dbReference type="CDD" id="cd06171">
    <property type="entry name" value="Sigma70_r4"/>
    <property type="match status" value="1"/>
</dbReference>
<dbReference type="Gene3D" id="1.10.1740.10">
    <property type="match status" value="1"/>
</dbReference>
<dbReference type="Pfam" id="PF04542">
    <property type="entry name" value="Sigma70_r2"/>
    <property type="match status" value="1"/>
</dbReference>
<feature type="domain" description="RNA polymerase sigma factor 70 region 4 type 2" evidence="7">
    <location>
        <begin position="262"/>
        <end position="314"/>
    </location>
</feature>
<dbReference type="InterPro" id="IPR036388">
    <property type="entry name" value="WH-like_DNA-bd_sf"/>
</dbReference>
<dbReference type="InterPro" id="IPR014284">
    <property type="entry name" value="RNA_pol_sigma-70_dom"/>
</dbReference>
<dbReference type="EMBL" id="CP011125">
    <property type="protein sequence ID" value="AKF05318.1"/>
    <property type="molecule type" value="Genomic_DNA"/>
</dbReference>
<comment type="similarity">
    <text evidence="1">Belongs to the sigma-70 factor family. ECF subfamily.</text>
</comment>
<dbReference type="GO" id="GO:0003677">
    <property type="term" value="F:DNA binding"/>
    <property type="evidence" value="ECO:0007669"/>
    <property type="project" value="InterPro"/>
</dbReference>
<organism evidence="8 9">
    <name type="scientific">Sandaracinus amylolyticus</name>
    <dbReference type="NCBI Taxonomy" id="927083"/>
    <lineage>
        <taxon>Bacteria</taxon>
        <taxon>Pseudomonadati</taxon>
        <taxon>Myxococcota</taxon>
        <taxon>Polyangia</taxon>
        <taxon>Polyangiales</taxon>
        <taxon>Sandaracinaceae</taxon>
        <taxon>Sandaracinus</taxon>
    </lineage>
</organism>
<protein>
    <submittedName>
        <fullName evidence="8">RNA polymerase sigma factor RpoE</fullName>
    </submittedName>
</protein>
<evidence type="ECO:0000256" key="3">
    <source>
        <dbReference type="ARBA" id="ARBA00023082"/>
    </source>
</evidence>
<keyword evidence="9" id="KW-1185">Reference proteome</keyword>
<dbReference type="InterPro" id="IPR013325">
    <property type="entry name" value="RNA_pol_sigma_r2"/>
</dbReference>
<reference evidence="8 9" key="1">
    <citation type="submission" date="2015-03" db="EMBL/GenBank/DDBJ databases">
        <title>Genome assembly of Sandaracinus amylolyticus DSM 53668.</title>
        <authorList>
            <person name="Sharma G."/>
            <person name="Subramanian S."/>
        </authorList>
    </citation>
    <scope>NUCLEOTIDE SEQUENCE [LARGE SCALE GENOMIC DNA]</scope>
    <source>
        <strain evidence="8 9">DSM 53668</strain>
    </source>
</reference>
<dbReference type="InterPro" id="IPR007627">
    <property type="entry name" value="RNA_pol_sigma70_r2"/>
</dbReference>
<evidence type="ECO:0000256" key="5">
    <source>
        <dbReference type="SAM" id="MobiDB-lite"/>
    </source>
</evidence>
<dbReference type="SUPFAM" id="SSF88659">
    <property type="entry name" value="Sigma3 and sigma4 domains of RNA polymerase sigma factors"/>
    <property type="match status" value="1"/>
</dbReference>
<dbReference type="GO" id="GO:0016987">
    <property type="term" value="F:sigma factor activity"/>
    <property type="evidence" value="ECO:0007669"/>
    <property type="project" value="UniProtKB-KW"/>
</dbReference>
<dbReference type="AlphaFoldDB" id="A0A0F6W1T5"/>
<keyword evidence="3" id="KW-0731">Sigma factor</keyword>
<keyword evidence="2" id="KW-0805">Transcription regulation</keyword>
<gene>
    <name evidence="8" type="ORF">DB32_002467</name>
</gene>
<evidence type="ECO:0000256" key="4">
    <source>
        <dbReference type="ARBA" id="ARBA00023163"/>
    </source>
</evidence>
<dbReference type="KEGG" id="samy:DB32_002467"/>
<dbReference type="SUPFAM" id="SSF88946">
    <property type="entry name" value="Sigma2 domain of RNA polymerase sigma factors"/>
    <property type="match status" value="1"/>
</dbReference>
<feature type="compositionally biased region" description="Basic residues" evidence="5">
    <location>
        <begin position="7"/>
        <end position="16"/>
    </location>
</feature>
<dbReference type="NCBIfam" id="TIGR02937">
    <property type="entry name" value="sigma70-ECF"/>
    <property type="match status" value="1"/>
</dbReference>
<evidence type="ECO:0000259" key="6">
    <source>
        <dbReference type="Pfam" id="PF04542"/>
    </source>
</evidence>
<feature type="compositionally biased region" description="Low complexity" evidence="5">
    <location>
        <begin position="85"/>
        <end position="96"/>
    </location>
</feature>
<proteinExistence type="inferred from homology"/>
<dbReference type="PANTHER" id="PTHR43133:SF51">
    <property type="entry name" value="RNA POLYMERASE SIGMA FACTOR"/>
    <property type="match status" value="1"/>
</dbReference>
<dbReference type="InterPro" id="IPR013324">
    <property type="entry name" value="RNA_pol_sigma_r3/r4-like"/>
</dbReference>
<evidence type="ECO:0000256" key="1">
    <source>
        <dbReference type="ARBA" id="ARBA00010641"/>
    </source>
</evidence>
<dbReference type="Pfam" id="PF08281">
    <property type="entry name" value="Sigma70_r4_2"/>
    <property type="match status" value="1"/>
</dbReference>
<evidence type="ECO:0000313" key="9">
    <source>
        <dbReference type="Proteomes" id="UP000034883"/>
    </source>
</evidence>
<dbReference type="STRING" id="927083.DB32_002467"/>
<evidence type="ECO:0000313" key="8">
    <source>
        <dbReference type="EMBL" id="AKF05318.1"/>
    </source>
</evidence>
<evidence type="ECO:0000259" key="7">
    <source>
        <dbReference type="Pfam" id="PF08281"/>
    </source>
</evidence>
<evidence type="ECO:0000256" key="2">
    <source>
        <dbReference type="ARBA" id="ARBA00023015"/>
    </source>
</evidence>
<dbReference type="InterPro" id="IPR039425">
    <property type="entry name" value="RNA_pol_sigma-70-like"/>
</dbReference>
<feature type="compositionally biased region" description="Basic and acidic residues" evidence="5">
    <location>
        <begin position="24"/>
        <end position="36"/>
    </location>
</feature>